<evidence type="ECO:0000313" key="5">
    <source>
        <dbReference type="EMBL" id="CDX04050.1"/>
    </source>
</evidence>
<dbReference type="PANTHER" id="PTHR47504:SF5">
    <property type="entry name" value="RIGHT ORIGIN-BINDING PROTEIN"/>
    <property type="match status" value="1"/>
</dbReference>
<dbReference type="Pfam" id="PF14526">
    <property type="entry name" value="Cass2"/>
    <property type="match status" value="1"/>
</dbReference>
<dbReference type="InterPro" id="IPR050959">
    <property type="entry name" value="MarA-like"/>
</dbReference>
<dbReference type="InterPro" id="IPR009057">
    <property type="entry name" value="Homeodomain-like_sf"/>
</dbReference>
<dbReference type="SMART" id="SM00342">
    <property type="entry name" value="HTH_ARAC"/>
    <property type="match status" value="1"/>
</dbReference>
<evidence type="ECO:0000313" key="6">
    <source>
        <dbReference type="EMBL" id="KTE89378.1"/>
    </source>
</evidence>
<proteinExistence type="predicted"/>
<evidence type="ECO:0000256" key="2">
    <source>
        <dbReference type="ARBA" id="ARBA00023125"/>
    </source>
</evidence>
<dbReference type="PROSITE" id="PS00041">
    <property type="entry name" value="HTH_ARAC_FAMILY_1"/>
    <property type="match status" value="1"/>
</dbReference>
<dbReference type="RefSeq" id="WP_005812431.1">
    <property type="nucleotide sequence ID" value="NZ_CABKQQ010000041.1"/>
</dbReference>
<dbReference type="EMBL" id="LK996017">
    <property type="protein sequence ID" value="CDX04050.1"/>
    <property type="molecule type" value="Genomic_DNA"/>
</dbReference>
<evidence type="ECO:0000259" key="4">
    <source>
        <dbReference type="PROSITE" id="PS01124"/>
    </source>
</evidence>
<evidence type="ECO:0000256" key="3">
    <source>
        <dbReference type="ARBA" id="ARBA00023163"/>
    </source>
</evidence>
<accession>A0A098B6P6</accession>
<dbReference type="InterPro" id="IPR010499">
    <property type="entry name" value="AraC_E-bd"/>
</dbReference>
<dbReference type="Gene3D" id="3.20.80.10">
    <property type="entry name" value="Regulatory factor, effector binding domain"/>
    <property type="match status" value="1"/>
</dbReference>
<feature type="domain" description="HTH araC/xylS-type" evidence="4">
    <location>
        <begin position="8"/>
        <end position="105"/>
    </location>
</feature>
<dbReference type="Gene3D" id="1.10.10.60">
    <property type="entry name" value="Homeodomain-like"/>
    <property type="match status" value="2"/>
</dbReference>
<reference evidence="6 7" key="2">
    <citation type="submission" date="2015-12" db="EMBL/GenBank/DDBJ databases">
        <title>Draft Genome Sequence of Desulfitobacterium hafniense Strain DH, a Sulfate-reducing Bacterium Isolated from Paddy Soils.</title>
        <authorList>
            <person name="Bao P."/>
            <person name="Zhang X."/>
            <person name="Li G."/>
        </authorList>
    </citation>
    <scope>NUCLEOTIDE SEQUENCE [LARGE SCALE GENOMIC DNA]</scope>
    <source>
        <strain evidence="6 7">DH</strain>
    </source>
</reference>
<dbReference type="Pfam" id="PF12833">
    <property type="entry name" value="HTH_18"/>
    <property type="match status" value="1"/>
</dbReference>
<dbReference type="InterPro" id="IPR011256">
    <property type="entry name" value="Reg_factor_effector_dom_sf"/>
</dbReference>
<organism evidence="5">
    <name type="scientific">Desulfitobacterium hafniense</name>
    <name type="common">Desulfitobacterium frappieri</name>
    <dbReference type="NCBI Taxonomy" id="49338"/>
    <lineage>
        <taxon>Bacteria</taxon>
        <taxon>Bacillati</taxon>
        <taxon>Bacillota</taxon>
        <taxon>Clostridia</taxon>
        <taxon>Eubacteriales</taxon>
        <taxon>Desulfitobacteriaceae</taxon>
        <taxon>Desulfitobacterium</taxon>
    </lineage>
</organism>
<dbReference type="PANTHER" id="PTHR47504">
    <property type="entry name" value="RIGHT ORIGIN-BINDING PROTEIN"/>
    <property type="match status" value="1"/>
</dbReference>
<evidence type="ECO:0000313" key="7">
    <source>
        <dbReference type="Proteomes" id="UP000054623"/>
    </source>
</evidence>
<dbReference type="AlphaFoldDB" id="A0A098B6P6"/>
<reference evidence="5" key="1">
    <citation type="submission" date="2014-07" db="EMBL/GenBank/DDBJ databases">
        <authorList>
            <person name="Hornung V.Bastian."/>
        </authorList>
    </citation>
    <scope>NUCLEOTIDE SEQUENCE</scope>
    <source>
        <strain evidence="5">PCE-S</strain>
    </source>
</reference>
<dbReference type="Proteomes" id="UP000054623">
    <property type="component" value="Unassembled WGS sequence"/>
</dbReference>
<dbReference type="OrthoDB" id="9090890at2"/>
<dbReference type="EMBL" id="LOCK01000083">
    <property type="protein sequence ID" value="KTE89378.1"/>
    <property type="molecule type" value="Genomic_DNA"/>
</dbReference>
<dbReference type="GO" id="GO:0003700">
    <property type="term" value="F:DNA-binding transcription factor activity"/>
    <property type="evidence" value="ECO:0007669"/>
    <property type="project" value="InterPro"/>
</dbReference>
<dbReference type="PATRIC" id="fig|49338.4.peg.4483"/>
<keyword evidence="2" id="KW-0238">DNA-binding</keyword>
<dbReference type="GO" id="GO:0043565">
    <property type="term" value="F:sequence-specific DNA binding"/>
    <property type="evidence" value="ECO:0007669"/>
    <property type="project" value="InterPro"/>
</dbReference>
<sequence length="300" mass="34577">MPYKRDMERCRDYIEAHLDENITAQDLAEFLGYSFYHFCHVFRICNSLSIGEYLRRRRLQRARESLGQGGRITDIALKSGFETSAGFAKAFQKEFGMSARAHKKMLLQHNEHAEKGRMGMQVKMARKEGFKAVGYSISPQGERKSRESKVSDLGAYWLHADFSSVSKEDYAKLAKGEIADEIGLWFQPDQESDNLNYFFGPVVEDFAYVPREMVTLEVPGADYAVFTTCPADLAHDRFAFGQEVQKTWKYIFEEWFEESDYIFDQEKLAFEFYTNENGGMDSMSAVANIYIPVKKIKENG</sequence>
<dbReference type="SMART" id="SM00871">
    <property type="entry name" value="AraC_E_bind"/>
    <property type="match status" value="1"/>
</dbReference>
<protein>
    <submittedName>
        <fullName evidence="5 6">Transcriptional regulator</fullName>
    </submittedName>
</protein>
<keyword evidence="1" id="KW-0805">Transcription regulation</keyword>
<dbReference type="SUPFAM" id="SSF55136">
    <property type="entry name" value="Probable bacterial effector-binding domain"/>
    <property type="match status" value="1"/>
</dbReference>
<gene>
    <name evidence="6" type="ORF">AT727_13350</name>
    <name evidence="5" type="ORF">DPCES_4164</name>
</gene>
<dbReference type="PROSITE" id="PS01124">
    <property type="entry name" value="HTH_ARAC_FAMILY_2"/>
    <property type="match status" value="1"/>
</dbReference>
<evidence type="ECO:0000256" key="1">
    <source>
        <dbReference type="ARBA" id="ARBA00023015"/>
    </source>
</evidence>
<dbReference type="InterPro" id="IPR018060">
    <property type="entry name" value="HTH_AraC"/>
</dbReference>
<dbReference type="InterPro" id="IPR029441">
    <property type="entry name" value="Cass2"/>
</dbReference>
<keyword evidence="3" id="KW-0804">Transcription</keyword>
<dbReference type="SUPFAM" id="SSF46689">
    <property type="entry name" value="Homeodomain-like"/>
    <property type="match status" value="2"/>
</dbReference>
<name>A0A098B6P6_DESHA</name>
<dbReference type="InterPro" id="IPR018062">
    <property type="entry name" value="HTH_AraC-typ_CS"/>
</dbReference>